<comment type="caution">
    <text evidence="1">The sequence shown here is derived from an EMBL/GenBank/DDBJ whole genome shotgun (WGS) entry which is preliminary data.</text>
</comment>
<keyword evidence="2" id="KW-1185">Reference proteome</keyword>
<dbReference type="AlphaFoldDB" id="A0AA38KT28"/>
<gene>
    <name evidence="1" type="ORF">KI387_036512</name>
</gene>
<dbReference type="Proteomes" id="UP000824469">
    <property type="component" value="Unassembled WGS sequence"/>
</dbReference>
<sequence length="61" mass="7432">MFSEYEQEFFPAQLNFDPFGVARKIIFQEYAHVPSLEDFWMKCRSEYEVRKNDFSRLSAQQ</sequence>
<evidence type="ECO:0000313" key="1">
    <source>
        <dbReference type="EMBL" id="KAH9308601.1"/>
    </source>
</evidence>
<protein>
    <submittedName>
        <fullName evidence="1">Uncharacterized protein</fullName>
    </submittedName>
</protein>
<feature type="non-terminal residue" evidence="1">
    <location>
        <position position="61"/>
    </location>
</feature>
<reference evidence="1 2" key="1">
    <citation type="journal article" date="2021" name="Nat. Plants">
        <title>The Taxus genome provides insights into paclitaxel biosynthesis.</title>
        <authorList>
            <person name="Xiong X."/>
            <person name="Gou J."/>
            <person name="Liao Q."/>
            <person name="Li Y."/>
            <person name="Zhou Q."/>
            <person name="Bi G."/>
            <person name="Li C."/>
            <person name="Du R."/>
            <person name="Wang X."/>
            <person name="Sun T."/>
            <person name="Guo L."/>
            <person name="Liang H."/>
            <person name="Lu P."/>
            <person name="Wu Y."/>
            <person name="Zhang Z."/>
            <person name="Ro D.K."/>
            <person name="Shang Y."/>
            <person name="Huang S."/>
            <person name="Yan J."/>
        </authorList>
    </citation>
    <scope>NUCLEOTIDE SEQUENCE [LARGE SCALE GENOMIC DNA]</scope>
    <source>
        <strain evidence="1">Ta-2019</strain>
    </source>
</reference>
<dbReference type="EMBL" id="JAHRHJ020000007">
    <property type="protein sequence ID" value="KAH9308601.1"/>
    <property type="molecule type" value="Genomic_DNA"/>
</dbReference>
<evidence type="ECO:0000313" key="2">
    <source>
        <dbReference type="Proteomes" id="UP000824469"/>
    </source>
</evidence>
<organism evidence="1 2">
    <name type="scientific">Taxus chinensis</name>
    <name type="common">Chinese yew</name>
    <name type="synonym">Taxus wallichiana var. chinensis</name>
    <dbReference type="NCBI Taxonomy" id="29808"/>
    <lineage>
        <taxon>Eukaryota</taxon>
        <taxon>Viridiplantae</taxon>
        <taxon>Streptophyta</taxon>
        <taxon>Embryophyta</taxon>
        <taxon>Tracheophyta</taxon>
        <taxon>Spermatophyta</taxon>
        <taxon>Pinopsida</taxon>
        <taxon>Pinidae</taxon>
        <taxon>Conifers II</taxon>
        <taxon>Cupressales</taxon>
        <taxon>Taxaceae</taxon>
        <taxon>Taxus</taxon>
    </lineage>
</organism>
<proteinExistence type="predicted"/>
<accession>A0AA38KT28</accession>
<name>A0AA38KT28_TAXCH</name>